<accession>A0A371CH92</accession>
<evidence type="ECO:0000256" key="1">
    <source>
        <dbReference type="SAM" id="MobiDB-lite"/>
    </source>
</evidence>
<evidence type="ECO:0000313" key="3">
    <source>
        <dbReference type="Proteomes" id="UP000256964"/>
    </source>
</evidence>
<name>A0A371CH92_9APHY</name>
<reference evidence="2 3" key="1">
    <citation type="journal article" date="2018" name="Biotechnol. Biofuels">
        <title>Integrative visual omics of the white-rot fungus Polyporus brumalis exposes the biotechnological potential of its oxidative enzymes for delignifying raw plant biomass.</title>
        <authorList>
            <person name="Miyauchi S."/>
            <person name="Rancon A."/>
            <person name="Drula E."/>
            <person name="Hage H."/>
            <person name="Chaduli D."/>
            <person name="Favel A."/>
            <person name="Grisel S."/>
            <person name="Henrissat B."/>
            <person name="Herpoel-Gimbert I."/>
            <person name="Ruiz-Duenas F.J."/>
            <person name="Chevret D."/>
            <person name="Hainaut M."/>
            <person name="Lin J."/>
            <person name="Wang M."/>
            <person name="Pangilinan J."/>
            <person name="Lipzen A."/>
            <person name="Lesage-Meessen L."/>
            <person name="Navarro D."/>
            <person name="Riley R."/>
            <person name="Grigoriev I.V."/>
            <person name="Zhou S."/>
            <person name="Raouche S."/>
            <person name="Rosso M.N."/>
        </authorList>
    </citation>
    <scope>NUCLEOTIDE SEQUENCE [LARGE SCALE GENOMIC DNA]</scope>
    <source>
        <strain evidence="2 3">BRFM 1820</strain>
    </source>
</reference>
<protein>
    <submittedName>
        <fullName evidence="2">Uncharacterized protein</fullName>
    </submittedName>
</protein>
<dbReference type="Proteomes" id="UP000256964">
    <property type="component" value="Unassembled WGS sequence"/>
</dbReference>
<organism evidence="2 3">
    <name type="scientific">Lentinus brumalis</name>
    <dbReference type="NCBI Taxonomy" id="2498619"/>
    <lineage>
        <taxon>Eukaryota</taxon>
        <taxon>Fungi</taxon>
        <taxon>Dikarya</taxon>
        <taxon>Basidiomycota</taxon>
        <taxon>Agaricomycotina</taxon>
        <taxon>Agaricomycetes</taxon>
        <taxon>Polyporales</taxon>
        <taxon>Polyporaceae</taxon>
        <taxon>Lentinus</taxon>
    </lineage>
</organism>
<gene>
    <name evidence="2" type="ORF">OH76DRAFT_652736</name>
</gene>
<sequence>MNYTAGNAGYSGNDELQTNRGPHVKQHIAEDGPFVLHKVREFPTLVHDVYKSHCRECWLRRTRIRSNRSGTPHEATCRRTQSVRAGETSTSPRPPERKPKPQPQCCTVWTTAVRVGLQRRGVRCERRTETPHAVANATKQNPESPTSDTREAATNVLTLLAR</sequence>
<evidence type="ECO:0000313" key="2">
    <source>
        <dbReference type="EMBL" id="RDX39631.1"/>
    </source>
</evidence>
<feature type="region of interest" description="Disordered" evidence="1">
    <location>
        <begin position="123"/>
        <end position="151"/>
    </location>
</feature>
<proteinExistence type="predicted"/>
<dbReference type="AlphaFoldDB" id="A0A371CH92"/>
<keyword evidence="3" id="KW-1185">Reference proteome</keyword>
<dbReference type="EMBL" id="KZ857707">
    <property type="protein sequence ID" value="RDX39631.1"/>
    <property type="molecule type" value="Genomic_DNA"/>
</dbReference>
<feature type="compositionally biased region" description="Polar residues" evidence="1">
    <location>
        <begin position="137"/>
        <end position="147"/>
    </location>
</feature>
<feature type="region of interest" description="Disordered" evidence="1">
    <location>
        <begin position="68"/>
        <end position="104"/>
    </location>
</feature>